<comment type="caution">
    <text evidence="2">The sequence shown here is derived from an EMBL/GenBank/DDBJ whole genome shotgun (WGS) entry which is preliminary data.</text>
</comment>
<accession>A0ABU8SBJ2</accession>
<keyword evidence="1" id="KW-0812">Transmembrane</keyword>
<dbReference type="EMBL" id="JBBHJY010000008">
    <property type="protein sequence ID" value="MEJ6011294.1"/>
    <property type="molecule type" value="Genomic_DNA"/>
</dbReference>
<feature type="transmembrane region" description="Helical" evidence="1">
    <location>
        <begin position="7"/>
        <end position="26"/>
    </location>
</feature>
<name>A0ABU8SBJ2_9SPHN</name>
<evidence type="ECO:0008006" key="4">
    <source>
        <dbReference type="Google" id="ProtNLM"/>
    </source>
</evidence>
<sequence length="133" mass="14424">MTQPIDAPAWSALMLGLAAMFAGIGALRKPGIWRTMLDEIEGSPTLQFVCGLLELLIGTLVYLANPWVPADTLACVMKALGGLMIIEAIAILGFCDLYTQFWLRSLTHMHRGWATATMLFGLALNVAGALRFN</sequence>
<feature type="transmembrane region" description="Helical" evidence="1">
    <location>
        <begin position="46"/>
        <end position="68"/>
    </location>
</feature>
<evidence type="ECO:0000256" key="1">
    <source>
        <dbReference type="SAM" id="Phobius"/>
    </source>
</evidence>
<gene>
    <name evidence="2" type="ORF">WG900_15335</name>
</gene>
<keyword evidence="3" id="KW-1185">Reference proteome</keyword>
<evidence type="ECO:0000313" key="3">
    <source>
        <dbReference type="Proteomes" id="UP001379235"/>
    </source>
</evidence>
<reference evidence="2 3" key="1">
    <citation type="submission" date="2024-03" db="EMBL/GenBank/DDBJ databases">
        <authorList>
            <person name="Jo J.-H."/>
        </authorList>
    </citation>
    <scope>NUCLEOTIDE SEQUENCE [LARGE SCALE GENOMIC DNA]</scope>
    <source>
        <strain evidence="2 3">AS3R-12</strain>
    </source>
</reference>
<protein>
    <recommendedName>
        <fullName evidence="4">DoxX family protein</fullName>
    </recommendedName>
</protein>
<dbReference type="Proteomes" id="UP001379235">
    <property type="component" value="Unassembled WGS sequence"/>
</dbReference>
<proteinExistence type="predicted"/>
<organism evidence="2 3">
    <name type="scientific">Novosphingobium aquae</name>
    <dbReference type="NCBI Taxonomy" id="3133435"/>
    <lineage>
        <taxon>Bacteria</taxon>
        <taxon>Pseudomonadati</taxon>
        <taxon>Pseudomonadota</taxon>
        <taxon>Alphaproteobacteria</taxon>
        <taxon>Sphingomonadales</taxon>
        <taxon>Sphingomonadaceae</taxon>
        <taxon>Novosphingobium</taxon>
    </lineage>
</organism>
<feature type="transmembrane region" description="Helical" evidence="1">
    <location>
        <begin position="113"/>
        <end position="132"/>
    </location>
</feature>
<dbReference type="RefSeq" id="WP_339968376.1">
    <property type="nucleotide sequence ID" value="NZ_JBBHJY010000008.1"/>
</dbReference>
<evidence type="ECO:0000313" key="2">
    <source>
        <dbReference type="EMBL" id="MEJ6011294.1"/>
    </source>
</evidence>
<keyword evidence="1" id="KW-0472">Membrane</keyword>
<keyword evidence="1" id="KW-1133">Transmembrane helix</keyword>
<feature type="transmembrane region" description="Helical" evidence="1">
    <location>
        <begin position="80"/>
        <end position="101"/>
    </location>
</feature>